<dbReference type="STRING" id="1442371.A0A0D2JY78"/>
<dbReference type="RefSeq" id="XP_016629612.1">
    <property type="nucleotide sequence ID" value="XM_016779105.1"/>
</dbReference>
<feature type="region of interest" description="Disordered" evidence="1">
    <location>
        <begin position="347"/>
        <end position="398"/>
    </location>
</feature>
<gene>
    <name evidence="3" type="ORF">Z520_08609</name>
</gene>
<evidence type="ECO:0000313" key="3">
    <source>
        <dbReference type="EMBL" id="KIX95489.1"/>
    </source>
</evidence>
<dbReference type="GeneID" id="27714355"/>
<feature type="region of interest" description="Disordered" evidence="1">
    <location>
        <begin position="280"/>
        <end position="317"/>
    </location>
</feature>
<dbReference type="VEuPathDB" id="FungiDB:Z520_08609"/>
<name>A0A0D2JY78_9EURO</name>
<dbReference type="InterPro" id="IPR028163">
    <property type="entry name" value="HAUS_6_N"/>
</dbReference>
<organism evidence="3 4">
    <name type="scientific">Fonsecaea multimorphosa CBS 102226</name>
    <dbReference type="NCBI Taxonomy" id="1442371"/>
    <lineage>
        <taxon>Eukaryota</taxon>
        <taxon>Fungi</taxon>
        <taxon>Dikarya</taxon>
        <taxon>Ascomycota</taxon>
        <taxon>Pezizomycotina</taxon>
        <taxon>Eurotiomycetes</taxon>
        <taxon>Chaetothyriomycetidae</taxon>
        <taxon>Chaetothyriales</taxon>
        <taxon>Herpotrichiellaceae</taxon>
        <taxon>Fonsecaea</taxon>
    </lineage>
</organism>
<dbReference type="EMBL" id="KN848081">
    <property type="protein sequence ID" value="KIX95489.1"/>
    <property type="molecule type" value="Genomic_DNA"/>
</dbReference>
<evidence type="ECO:0000256" key="1">
    <source>
        <dbReference type="SAM" id="MobiDB-lite"/>
    </source>
</evidence>
<feature type="compositionally biased region" description="Polar residues" evidence="1">
    <location>
        <begin position="347"/>
        <end position="361"/>
    </location>
</feature>
<feature type="compositionally biased region" description="Basic and acidic residues" evidence="1">
    <location>
        <begin position="169"/>
        <end position="185"/>
    </location>
</feature>
<dbReference type="AlphaFoldDB" id="A0A0D2JY78"/>
<evidence type="ECO:0000259" key="2">
    <source>
        <dbReference type="Pfam" id="PF14661"/>
    </source>
</evidence>
<dbReference type="Pfam" id="PF14661">
    <property type="entry name" value="HAUS6_N"/>
    <property type="match status" value="1"/>
</dbReference>
<feature type="domain" description="HAUS augmin-like complex subunit 6 N-terminal" evidence="2">
    <location>
        <begin position="19"/>
        <end position="248"/>
    </location>
</feature>
<accession>A0A0D2JY78</accession>
<dbReference type="Proteomes" id="UP000053411">
    <property type="component" value="Unassembled WGS sequence"/>
</dbReference>
<reference evidence="3 4" key="1">
    <citation type="submission" date="2015-01" db="EMBL/GenBank/DDBJ databases">
        <title>The Genome Sequence of Fonsecaea multimorphosa CBS 102226.</title>
        <authorList>
            <consortium name="The Broad Institute Genomics Platform"/>
            <person name="Cuomo C."/>
            <person name="de Hoog S."/>
            <person name="Gorbushina A."/>
            <person name="Stielow B."/>
            <person name="Teixiera M."/>
            <person name="Abouelleil A."/>
            <person name="Chapman S.B."/>
            <person name="Priest M."/>
            <person name="Young S.K."/>
            <person name="Wortman J."/>
            <person name="Nusbaum C."/>
            <person name="Birren B."/>
        </authorList>
    </citation>
    <scope>NUCLEOTIDE SEQUENCE [LARGE SCALE GENOMIC DNA]</scope>
    <source>
        <strain evidence="3 4">CBS 102226</strain>
    </source>
</reference>
<dbReference type="OrthoDB" id="5575722at2759"/>
<evidence type="ECO:0000313" key="4">
    <source>
        <dbReference type="Proteomes" id="UP000053411"/>
    </source>
</evidence>
<keyword evidence="4" id="KW-1185">Reference proteome</keyword>
<proteinExistence type="predicted"/>
<protein>
    <recommendedName>
        <fullName evidence="2">HAUS augmin-like complex subunit 6 N-terminal domain-containing protein</fullName>
    </recommendedName>
</protein>
<feature type="region of interest" description="Disordered" evidence="1">
    <location>
        <begin position="159"/>
        <end position="185"/>
    </location>
</feature>
<sequence length="398" mass="44951">MDTSSSQTQWHPRNNAAIFIRALHLLDLDLLPDWPSISESTLLHPTKASSNTSRTTPAQPQKRTKSLEWALYHLFRLYSPSEAASRLSPYFPPATPILSRDLRAGLYKWLTELKQSGVLPRDTVLRKTMLDECKGDKFEELIARFAMLVVRKILSRGQSEASSGHVKRQTHDVGRTKRSTEAGKHQDPDFLVPLVLAHRVSLQHSLRKRQDLKEKATAYAQKLAQIQKDMASDLHDISQHSSSPDNSENLLSATDHRLLHERINLAFAGDRRWGRYIFEGAPSSSNSASARDLPEWPFEGPSPFALKDDEGEEDASQPMRQLQSLVSQHQERIARLTAVRDSLLSPSESINVSERTPNMRTPYSAEATVGKGESRPQANNLSHRPKPRFNRHQDLVLT</sequence>